<reference evidence="7 8" key="1">
    <citation type="journal article" date="2017" name="Curr. Biol.">
        <title>The Evolution of Venom by Co-option of Single-Copy Genes.</title>
        <authorList>
            <person name="Martinson E.O."/>
            <person name="Mrinalini"/>
            <person name="Kelkar Y.D."/>
            <person name="Chang C.H."/>
            <person name="Werren J.H."/>
        </authorList>
    </citation>
    <scope>NUCLEOTIDE SEQUENCE [LARGE SCALE GENOMIC DNA]</scope>
    <source>
        <strain evidence="7 8">Alberta</strain>
        <tissue evidence="7">Whole body</tissue>
    </source>
</reference>
<dbReference type="GO" id="GO:0006260">
    <property type="term" value="P:DNA replication"/>
    <property type="evidence" value="ECO:0007669"/>
    <property type="project" value="TreeGrafter"/>
</dbReference>
<feature type="compositionally biased region" description="Polar residues" evidence="5">
    <location>
        <begin position="1"/>
        <end position="25"/>
    </location>
</feature>
<dbReference type="Pfam" id="PF08784">
    <property type="entry name" value="RPA_C"/>
    <property type="match status" value="1"/>
</dbReference>
<evidence type="ECO:0000313" key="7">
    <source>
        <dbReference type="EMBL" id="OXU24660.1"/>
    </source>
</evidence>
<evidence type="ECO:0000313" key="8">
    <source>
        <dbReference type="Proteomes" id="UP000215335"/>
    </source>
</evidence>
<keyword evidence="8" id="KW-1185">Reference proteome</keyword>
<proteinExistence type="inferred from homology"/>
<dbReference type="OrthoDB" id="25571at2759"/>
<dbReference type="Proteomes" id="UP000215335">
    <property type="component" value="Unassembled WGS sequence"/>
</dbReference>
<evidence type="ECO:0000256" key="4">
    <source>
        <dbReference type="ARBA" id="ARBA00023242"/>
    </source>
</evidence>
<organism evidence="7 8">
    <name type="scientific">Trichomalopsis sarcophagae</name>
    <dbReference type="NCBI Taxonomy" id="543379"/>
    <lineage>
        <taxon>Eukaryota</taxon>
        <taxon>Metazoa</taxon>
        <taxon>Ecdysozoa</taxon>
        <taxon>Arthropoda</taxon>
        <taxon>Hexapoda</taxon>
        <taxon>Insecta</taxon>
        <taxon>Pterygota</taxon>
        <taxon>Neoptera</taxon>
        <taxon>Endopterygota</taxon>
        <taxon>Hymenoptera</taxon>
        <taxon>Apocrita</taxon>
        <taxon>Proctotrupomorpha</taxon>
        <taxon>Chalcidoidea</taxon>
        <taxon>Pteromalidae</taxon>
        <taxon>Pteromalinae</taxon>
        <taxon>Trichomalopsis</taxon>
    </lineage>
</organism>
<evidence type="ECO:0000259" key="6">
    <source>
        <dbReference type="Pfam" id="PF08784"/>
    </source>
</evidence>
<dbReference type="GO" id="GO:0006289">
    <property type="term" value="P:nucleotide-excision repair"/>
    <property type="evidence" value="ECO:0007669"/>
    <property type="project" value="TreeGrafter"/>
</dbReference>
<dbReference type="SUPFAM" id="SSF50249">
    <property type="entry name" value="Nucleic acid-binding proteins"/>
    <property type="match status" value="1"/>
</dbReference>
<dbReference type="InterPro" id="IPR036388">
    <property type="entry name" value="WH-like_DNA-bd_sf"/>
</dbReference>
<comment type="subcellular location">
    <subcellularLocation>
        <location evidence="1">Nucleus</location>
    </subcellularLocation>
</comment>
<feature type="domain" description="Replication protein A C-terminal" evidence="6">
    <location>
        <begin position="158"/>
        <end position="245"/>
    </location>
</feature>
<protein>
    <recommendedName>
        <fullName evidence="6">Replication protein A C-terminal domain-containing protein</fullName>
    </recommendedName>
</protein>
<dbReference type="InterPro" id="IPR014892">
    <property type="entry name" value="RPA_C"/>
</dbReference>
<dbReference type="EMBL" id="NNAY01001235">
    <property type="protein sequence ID" value="OXU24660.1"/>
    <property type="molecule type" value="Genomic_DNA"/>
</dbReference>
<evidence type="ECO:0000256" key="5">
    <source>
        <dbReference type="SAM" id="MobiDB-lite"/>
    </source>
</evidence>
<dbReference type="SUPFAM" id="SSF46785">
    <property type="entry name" value="Winged helix' DNA-binding domain"/>
    <property type="match status" value="1"/>
</dbReference>
<comment type="caution">
    <text evidence="7">The sequence shown here is derived from an EMBL/GenBank/DDBJ whole genome shotgun (WGS) entry which is preliminary data.</text>
</comment>
<evidence type="ECO:0000256" key="3">
    <source>
        <dbReference type="ARBA" id="ARBA00023125"/>
    </source>
</evidence>
<keyword evidence="4" id="KW-0539">Nucleus</keyword>
<dbReference type="STRING" id="543379.A0A232F2E4"/>
<dbReference type="GO" id="GO:0003697">
    <property type="term" value="F:single-stranded DNA binding"/>
    <property type="evidence" value="ECO:0007669"/>
    <property type="project" value="TreeGrafter"/>
</dbReference>
<evidence type="ECO:0000256" key="2">
    <source>
        <dbReference type="ARBA" id="ARBA00007815"/>
    </source>
</evidence>
<gene>
    <name evidence="7" type="ORF">TSAR_000171</name>
</gene>
<dbReference type="GO" id="GO:0005662">
    <property type="term" value="C:DNA replication factor A complex"/>
    <property type="evidence" value="ECO:0007669"/>
    <property type="project" value="TreeGrafter"/>
</dbReference>
<dbReference type="GO" id="GO:0000724">
    <property type="term" value="P:double-strand break repair via homologous recombination"/>
    <property type="evidence" value="ECO:0007669"/>
    <property type="project" value="TreeGrafter"/>
</dbReference>
<name>A0A232F2E4_9HYME</name>
<feature type="region of interest" description="Disordered" evidence="5">
    <location>
        <begin position="1"/>
        <end position="29"/>
    </location>
</feature>
<dbReference type="PANTHER" id="PTHR13989:SF16">
    <property type="entry name" value="REPLICATION PROTEIN A2"/>
    <property type="match status" value="1"/>
</dbReference>
<dbReference type="InterPro" id="IPR040260">
    <property type="entry name" value="RFA2-like"/>
</dbReference>
<evidence type="ECO:0000256" key="1">
    <source>
        <dbReference type="ARBA" id="ARBA00004123"/>
    </source>
</evidence>
<dbReference type="PANTHER" id="PTHR13989">
    <property type="entry name" value="REPLICATION PROTEIN A-RELATED"/>
    <property type="match status" value="1"/>
</dbReference>
<dbReference type="GO" id="GO:0000781">
    <property type="term" value="C:chromosome, telomeric region"/>
    <property type="evidence" value="ECO:0007669"/>
    <property type="project" value="TreeGrafter"/>
</dbReference>
<keyword evidence="3" id="KW-0238">DNA-binding</keyword>
<dbReference type="InterPro" id="IPR012340">
    <property type="entry name" value="NA-bd_OB-fold"/>
</dbReference>
<dbReference type="GO" id="GO:0035861">
    <property type="term" value="C:site of double-strand break"/>
    <property type="evidence" value="ECO:0007669"/>
    <property type="project" value="TreeGrafter"/>
</dbReference>
<dbReference type="Gene3D" id="1.10.10.10">
    <property type="entry name" value="Winged helix-like DNA-binding domain superfamily/Winged helix DNA-binding domain"/>
    <property type="match status" value="1"/>
</dbReference>
<accession>A0A232F2E4</accession>
<dbReference type="InterPro" id="IPR036390">
    <property type="entry name" value="WH_DNA-bd_sf"/>
</dbReference>
<dbReference type="Gene3D" id="2.40.50.140">
    <property type="entry name" value="Nucleic acid-binding proteins"/>
    <property type="match status" value="1"/>
</dbReference>
<sequence>MSWNNFDNSTAGEGGFMNTTVNDSTAGEDKANLKRGQNCVPVMIAHLVRYGEKLTVWGTPVRLVTFVGLVRKIEPTSTKVSFEFSDDTGNISGLKWLEGDTANYESPVKVNSYARVHGMIRDQGEDHYVLIVNIQPMDHLMELLSHHMEVTLMSLQGASMVNKVANNDHSMGNQSVQNGSVNNSNANSGLNRQQQMVLDIIENSDPEFGAERDQIKSAVAPNVPPQMVDEILEFLSAEGHIYTTKTDDYFKAI</sequence>
<dbReference type="AlphaFoldDB" id="A0A232F2E4"/>
<comment type="similarity">
    <text evidence="2">Belongs to the replication factor A protein 2 family.</text>
</comment>